<proteinExistence type="predicted"/>
<keyword evidence="2" id="KW-1185">Reference proteome</keyword>
<dbReference type="InterPro" id="IPR018490">
    <property type="entry name" value="cNMP-bd_dom_sf"/>
</dbReference>
<dbReference type="InterPro" id="IPR014710">
    <property type="entry name" value="RmlC-like_jellyroll"/>
</dbReference>
<dbReference type="HOGENOM" id="CLU_075053_9_1_10"/>
<dbReference type="Proteomes" id="UP000002011">
    <property type="component" value="Chromosome"/>
</dbReference>
<evidence type="ECO:0000313" key="1">
    <source>
        <dbReference type="EMBL" id="ACT93786.1"/>
    </source>
</evidence>
<evidence type="ECO:0000313" key="2">
    <source>
        <dbReference type="Proteomes" id="UP000002011"/>
    </source>
</evidence>
<dbReference type="EMBL" id="CP001619">
    <property type="protein sequence ID" value="ACT93786.1"/>
    <property type="molecule type" value="Genomic_DNA"/>
</dbReference>
<dbReference type="eggNOG" id="COG0664">
    <property type="taxonomic scope" value="Bacteria"/>
</dbReference>
<dbReference type="SUPFAM" id="SSF51206">
    <property type="entry name" value="cAMP-binding domain-like"/>
    <property type="match status" value="1"/>
</dbReference>
<organism evidence="1 2">
    <name type="scientific">Dyadobacter fermentans (strain ATCC 700827 / DSM 18053 / CIP 107007 / KCTC 52180 / NS114)</name>
    <dbReference type="NCBI Taxonomy" id="471854"/>
    <lineage>
        <taxon>Bacteria</taxon>
        <taxon>Pseudomonadati</taxon>
        <taxon>Bacteroidota</taxon>
        <taxon>Cytophagia</taxon>
        <taxon>Cytophagales</taxon>
        <taxon>Spirosomataceae</taxon>
        <taxon>Dyadobacter</taxon>
    </lineage>
</organism>
<gene>
    <name evidence="1" type="ordered locus">Dfer_2568</name>
</gene>
<sequence>MARRLFKARLAFPLGNHSFAGYFWNIRLFNLVMTETQVLNYALNQFAGIDAEAFELSAPYWQRKTYGKGEFYNEYKNVCKYLGFILDGVFRTYYIDEESAEEKNVFFFSKNQVVVAYKSFVTQTPCSYYTESMTGATVLYIHVNHLNELYAKSHHWERFGRLVAETAFNLAMNRAEEFMFRTPEQRYLELIRNHPDIFSNVPLYHIASYLGIQAPSLSRIRKRMVGK</sequence>
<dbReference type="Gene3D" id="2.60.120.10">
    <property type="entry name" value="Jelly Rolls"/>
    <property type="match status" value="1"/>
</dbReference>
<dbReference type="AlphaFoldDB" id="C6W1Q6"/>
<accession>C6W1Q6</accession>
<reference evidence="1 2" key="1">
    <citation type="journal article" date="2009" name="Stand. Genomic Sci.">
        <title>Complete genome sequence of Dyadobacter fermentans type strain (NS114).</title>
        <authorList>
            <person name="Lang E."/>
            <person name="Lapidus A."/>
            <person name="Chertkov O."/>
            <person name="Brettin T."/>
            <person name="Detter J.C."/>
            <person name="Han C."/>
            <person name="Copeland A."/>
            <person name="Glavina Del Rio T."/>
            <person name="Nolan M."/>
            <person name="Chen F."/>
            <person name="Lucas S."/>
            <person name="Tice H."/>
            <person name="Cheng J.F."/>
            <person name="Land M."/>
            <person name="Hauser L."/>
            <person name="Chang Y.J."/>
            <person name="Jeffries C.D."/>
            <person name="Kopitz M."/>
            <person name="Bruce D."/>
            <person name="Goodwin L."/>
            <person name="Pitluck S."/>
            <person name="Ovchinnikova G."/>
            <person name="Pati A."/>
            <person name="Ivanova N."/>
            <person name="Mavrommatis K."/>
            <person name="Chen A."/>
            <person name="Palaniappan K."/>
            <person name="Chain P."/>
            <person name="Bristow J."/>
            <person name="Eisen J.A."/>
            <person name="Markowitz V."/>
            <person name="Hugenholtz P."/>
            <person name="Goker M."/>
            <person name="Rohde M."/>
            <person name="Kyrpides N.C."/>
            <person name="Klenk H.P."/>
        </authorList>
    </citation>
    <scope>NUCLEOTIDE SEQUENCE [LARGE SCALE GENOMIC DNA]</scope>
    <source>
        <strain evidence="2">ATCC 700827 / DSM 18053 / CIP 107007 / KCTC 52180 / NS114</strain>
    </source>
</reference>
<dbReference type="STRING" id="471854.Dfer_2568"/>
<dbReference type="KEGG" id="dfe:Dfer_2568"/>
<protein>
    <submittedName>
        <fullName evidence="1">Putative transcriptional regulator, Crp/Fnr family</fullName>
    </submittedName>
</protein>
<name>C6W1Q6_DYAFD</name>